<dbReference type="CDD" id="cd00086">
    <property type="entry name" value="homeodomain"/>
    <property type="match status" value="1"/>
</dbReference>
<dbReference type="GO" id="GO:0048513">
    <property type="term" value="P:animal organ development"/>
    <property type="evidence" value="ECO:0007669"/>
    <property type="project" value="TreeGrafter"/>
</dbReference>
<feature type="domain" description="Homeobox" evidence="9">
    <location>
        <begin position="622"/>
        <end position="682"/>
    </location>
</feature>
<feature type="compositionally biased region" description="Low complexity" evidence="8">
    <location>
        <begin position="127"/>
        <end position="138"/>
    </location>
</feature>
<dbReference type="FunFam" id="1.10.10.60:FF:000040">
    <property type="entry name" value="T-cell leukemia homeobox protein 3"/>
    <property type="match status" value="1"/>
</dbReference>
<keyword evidence="4 6" id="KW-0371">Homeobox</keyword>
<keyword evidence="3 6" id="KW-0238">DNA-binding</keyword>
<dbReference type="InterPro" id="IPR017970">
    <property type="entry name" value="Homeobox_CS"/>
</dbReference>
<protein>
    <recommendedName>
        <fullName evidence="9">Homeobox domain-containing protein</fullName>
    </recommendedName>
</protein>
<comment type="subcellular location">
    <subcellularLocation>
        <location evidence="1 6 7">Nucleus</location>
    </subcellularLocation>
</comment>
<evidence type="ECO:0000256" key="8">
    <source>
        <dbReference type="SAM" id="MobiDB-lite"/>
    </source>
</evidence>
<dbReference type="GO" id="GO:0000981">
    <property type="term" value="F:DNA-binding transcription factor activity, RNA polymerase II-specific"/>
    <property type="evidence" value="ECO:0007669"/>
    <property type="project" value="InterPro"/>
</dbReference>
<dbReference type="SMART" id="SM00389">
    <property type="entry name" value="HOX"/>
    <property type="match status" value="1"/>
</dbReference>
<evidence type="ECO:0000313" key="10">
    <source>
        <dbReference type="EMBL" id="KAH0808710.1"/>
    </source>
</evidence>
<dbReference type="EMBL" id="JABDTM020028587">
    <property type="protein sequence ID" value="KAH0808710.1"/>
    <property type="molecule type" value="Genomic_DNA"/>
</dbReference>
<evidence type="ECO:0000256" key="2">
    <source>
        <dbReference type="ARBA" id="ARBA00022473"/>
    </source>
</evidence>
<keyword evidence="2" id="KW-0217">Developmental protein</keyword>
<dbReference type="InterPro" id="IPR001356">
    <property type="entry name" value="HD"/>
</dbReference>
<feature type="region of interest" description="Disordered" evidence="8">
    <location>
        <begin position="111"/>
        <end position="138"/>
    </location>
</feature>
<evidence type="ECO:0000256" key="3">
    <source>
        <dbReference type="ARBA" id="ARBA00023125"/>
    </source>
</evidence>
<feature type="DNA-binding region" description="Homeobox" evidence="6">
    <location>
        <begin position="624"/>
        <end position="683"/>
    </location>
</feature>
<feature type="region of interest" description="Disordered" evidence="8">
    <location>
        <begin position="928"/>
        <end position="962"/>
    </location>
</feature>
<comment type="caution">
    <text evidence="10">The sequence shown here is derived from an EMBL/GenBank/DDBJ whole genome shotgun (WGS) entry which is preliminary data.</text>
</comment>
<organism evidence="10 11">
    <name type="scientific">Tenebrio molitor</name>
    <name type="common">Yellow mealworm beetle</name>
    <dbReference type="NCBI Taxonomy" id="7067"/>
    <lineage>
        <taxon>Eukaryota</taxon>
        <taxon>Metazoa</taxon>
        <taxon>Ecdysozoa</taxon>
        <taxon>Arthropoda</taxon>
        <taxon>Hexapoda</taxon>
        <taxon>Insecta</taxon>
        <taxon>Pterygota</taxon>
        <taxon>Neoptera</taxon>
        <taxon>Endopterygota</taxon>
        <taxon>Coleoptera</taxon>
        <taxon>Polyphaga</taxon>
        <taxon>Cucujiformia</taxon>
        <taxon>Tenebrionidae</taxon>
        <taxon>Tenebrio</taxon>
    </lineage>
</organism>
<dbReference type="Proteomes" id="UP000719412">
    <property type="component" value="Unassembled WGS sequence"/>
</dbReference>
<dbReference type="PANTHER" id="PTHR45921">
    <property type="entry name" value="IP01054P"/>
    <property type="match status" value="1"/>
</dbReference>
<dbReference type="InterPro" id="IPR009057">
    <property type="entry name" value="Homeodomain-like_sf"/>
</dbReference>
<keyword evidence="5 6" id="KW-0539">Nucleus</keyword>
<sequence>MTVLRPVEGYGNQLIIIRDQNHFYAGGGDYDGGLRIEVGFEGWKILQVRDETGTTHQLGFLSEDLQQRVGLTGGFHFGKIAKESLDDTAFRPDLGVEESIVNPLVTRLHSKNTNNAKSEVRSEIRNPCRQPSPRQQPSSCGWCGPAAALRDNPVVVLQIPHDRYHPDCVFRRRILLQSFRCFIPDPALTCGWSAGHSSRGPGAIRLSSSLAAPLSPARSDCRSFVFVDVTSIFQRWRARKQMSSTANWSGFYKSLSATELFERPDPAALYCHPQDLAPPVYDITDAAAPNCQRQGDAAAGVATGVGRKTGTGAAARVDRENGPRSNLRKMSDHELAEDDHEINVLDTDSRLSHSDSEPRSTRSHCSSPDTAPTPHSSTSTVLPFSISNLLGKNFEHQKSESDGVASLYHHNPAIFQQRGALGGLVPSGFYGQGVLRVPAHRPLGGPGSPAGGVFNPWTLGLDPVLQRSAAAAAFATQVVKDRLAESGGTECFRTENYPSGGYSEAADGTPPRGSYNLLNYNLAGSIVGLVCFKTDVISSTLIEPDINSDKVKLTPARPTRKPTTVFRTDEQTLKNGRVMGVVNQEFTRCLQVRLALHEALLMASTFPMTRRIGHPYQNRTPPKRKKPRTSFTRLQIAELEKRFHKQKYLASAERAALAKTLKMTDAQVKTWFQNRRTKWRYIIRLCCSIRDHRVPYPKHFKVERRATGPWWRLWGECGTEGGRARCLASRGIPSVYVNRGKNQPMPLLKSCCRDVGLRLSIVPRRRHRLVKHGLLDTAPVLIDKRWLLSALYLARCVSAAAAAAAVELGRLRLDVVSDNQPSVNYTNTICGEMAEESLKQMRLFRETTAGNGRTETIIATEMVLTCSDAVKASYPGKDNHISGRNPYLSAQKKTETSLGSFETEKELAVMNFAAKLELDALYRATEVTERHNRRLRRRRRSSPSRPQTPAVANRTGASRPEQPLAELLNGRELIKTKQRRRVPLRSNPAAFTPSNWHCRSHESDPTTCCTLSINSRLEKRTPRDARLRTHSANRGPAHPLLVQNPKNPDLFFCCRRQTAEEREAERQAANRLMLSLQAEALTKGYMSEGPPPSSGPGDTALSALQNLQPWAGPYSAPQPALAESMC</sequence>
<dbReference type="Gene3D" id="1.10.10.60">
    <property type="entry name" value="Homeodomain-like"/>
    <property type="match status" value="1"/>
</dbReference>
<dbReference type="PROSITE" id="PS50071">
    <property type="entry name" value="HOMEOBOX_2"/>
    <property type="match status" value="1"/>
</dbReference>
<dbReference type="SUPFAM" id="SSF46689">
    <property type="entry name" value="Homeodomain-like"/>
    <property type="match status" value="1"/>
</dbReference>
<reference evidence="10" key="1">
    <citation type="journal article" date="2020" name="J Insects Food Feed">
        <title>The yellow mealworm (Tenebrio molitor) genome: a resource for the emerging insects as food and feed industry.</title>
        <authorList>
            <person name="Eriksson T."/>
            <person name="Andere A."/>
            <person name="Kelstrup H."/>
            <person name="Emery V."/>
            <person name="Picard C."/>
        </authorList>
    </citation>
    <scope>NUCLEOTIDE SEQUENCE</scope>
    <source>
        <strain evidence="10">Stoneville</strain>
        <tissue evidence="10">Whole head</tissue>
    </source>
</reference>
<dbReference type="PROSITE" id="PS00027">
    <property type="entry name" value="HOMEOBOX_1"/>
    <property type="match status" value="1"/>
</dbReference>
<evidence type="ECO:0000256" key="4">
    <source>
        <dbReference type="ARBA" id="ARBA00023155"/>
    </source>
</evidence>
<name>A0A8J6H5Y2_TENMO</name>
<feature type="compositionally biased region" description="Polar residues" evidence="8">
    <location>
        <begin position="363"/>
        <end position="380"/>
    </location>
</feature>
<evidence type="ECO:0000256" key="1">
    <source>
        <dbReference type="ARBA" id="ARBA00004123"/>
    </source>
</evidence>
<evidence type="ECO:0000313" key="11">
    <source>
        <dbReference type="Proteomes" id="UP000719412"/>
    </source>
</evidence>
<dbReference type="AlphaFoldDB" id="A0A8J6H5Y2"/>
<gene>
    <name evidence="10" type="ORF">GEV33_014081</name>
</gene>
<feature type="compositionally biased region" description="Basic residues" evidence="8">
    <location>
        <begin position="931"/>
        <end position="942"/>
    </location>
</feature>
<proteinExistence type="predicted"/>
<evidence type="ECO:0000256" key="6">
    <source>
        <dbReference type="PROSITE-ProRule" id="PRU00108"/>
    </source>
</evidence>
<dbReference type="Pfam" id="PF00046">
    <property type="entry name" value="Homeodomain"/>
    <property type="match status" value="1"/>
</dbReference>
<dbReference type="GO" id="GO:0000978">
    <property type="term" value="F:RNA polymerase II cis-regulatory region sequence-specific DNA binding"/>
    <property type="evidence" value="ECO:0007669"/>
    <property type="project" value="TreeGrafter"/>
</dbReference>
<dbReference type="PANTHER" id="PTHR45921:SF6">
    <property type="entry name" value="C15"/>
    <property type="match status" value="1"/>
</dbReference>
<evidence type="ECO:0000259" key="9">
    <source>
        <dbReference type="PROSITE" id="PS50071"/>
    </source>
</evidence>
<feature type="compositionally biased region" description="Low complexity" evidence="8">
    <location>
        <begin position="298"/>
        <end position="315"/>
    </location>
</feature>
<keyword evidence="11" id="KW-1185">Reference proteome</keyword>
<evidence type="ECO:0000256" key="5">
    <source>
        <dbReference type="ARBA" id="ARBA00023242"/>
    </source>
</evidence>
<reference evidence="10" key="2">
    <citation type="submission" date="2021-08" db="EMBL/GenBank/DDBJ databases">
        <authorList>
            <person name="Eriksson T."/>
        </authorList>
    </citation>
    <scope>NUCLEOTIDE SEQUENCE</scope>
    <source>
        <strain evidence="10">Stoneville</strain>
        <tissue evidence="10">Whole head</tissue>
    </source>
</reference>
<accession>A0A8J6H5Y2</accession>
<evidence type="ECO:0000256" key="7">
    <source>
        <dbReference type="RuleBase" id="RU000682"/>
    </source>
</evidence>
<dbReference type="GO" id="GO:0005634">
    <property type="term" value="C:nucleus"/>
    <property type="evidence" value="ECO:0007669"/>
    <property type="project" value="UniProtKB-SubCell"/>
</dbReference>
<feature type="compositionally biased region" description="Basic and acidic residues" evidence="8">
    <location>
        <begin position="341"/>
        <end position="360"/>
    </location>
</feature>
<dbReference type="InterPro" id="IPR042247">
    <property type="entry name" value="TLX1/2/3"/>
</dbReference>
<feature type="region of interest" description="Disordered" evidence="8">
    <location>
        <begin position="298"/>
        <end position="380"/>
    </location>
</feature>